<keyword evidence="3" id="KW-1185">Reference proteome</keyword>
<dbReference type="InterPro" id="IPR010770">
    <property type="entry name" value="Ecd"/>
</dbReference>
<evidence type="ECO:0008006" key="4">
    <source>
        <dbReference type="Google" id="ProtNLM"/>
    </source>
</evidence>
<feature type="region of interest" description="Disordered" evidence="1">
    <location>
        <begin position="728"/>
        <end position="894"/>
    </location>
</feature>
<feature type="region of interest" description="Disordered" evidence="1">
    <location>
        <begin position="484"/>
        <end position="580"/>
    </location>
</feature>
<feature type="compositionally biased region" description="Acidic residues" evidence="1">
    <location>
        <begin position="494"/>
        <end position="513"/>
    </location>
</feature>
<feature type="compositionally biased region" description="Acidic residues" evidence="1">
    <location>
        <begin position="563"/>
        <end position="580"/>
    </location>
</feature>
<name>A0A9P7B6D9_RHOMI</name>
<comment type="caution">
    <text evidence="2">The sequence shown here is derived from an EMBL/GenBank/DDBJ whole genome shotgun (WGS) entry which is preliminary data.</text>
</comment>
<feature type="compositionally biased region" description="Basic and acidic residues" evidence="1">
    <location>
        <begin position="642"/>
        <end position="653"/>
    </location>
</feature>
<sequence>MATRAPHEAQTDSCTYEIDLPAPHDSVAALSDVCAQVLAFISSLSRDYIWHKQQFQLGLSPEQPAQQHRWLTGTTDVTDAVDDEWFIVWLLRRVTNEWHDAAVQIEDDDGEFLLIEAADALPNWVTPQNAANRVWIYRGRLHLIPLEHKSALPFTAAADNSTLNPSFDPDEDGFLDRATALDLVRNEAVDTLAPQQVQDAVWARIDGYPAKIREHHHSTLAYLPTGVALALSDSPSLIAEAVGAFYEREPGMLKAVNTMSRFPPAASSPSTPADSMSVVSTAVDAATSSSALPNPVLVPVRLTRPLYSQLILQRFYAPKPFLKAGWFEAKKGRDDERRREVGMKIACGFEMLYQLTAPRARHPTDGTTTFDSSDSRYRAYLKNLTEKGFFGEEVEGSEAWKEKEQLAREGWLRTKANRPTLSFAQRVDDAVARARAGPSPPLANRIADPASLSAADAAKLEDSEEWLSLDEQGLEDILSARSSRKTAGAMLGDSDLEDSDDDDDDDEEEEEGGDGMQGVEGGRTAQEKAEEKKARKAAKRLEAMAGKVQDFVEGRGAVSGALFDDEQDGEEDDSDDEDIDMPALSAEERAARMEKLVAALPVEQWGQKPEEVTRAAEAGVAAANVPPLETTGDTDSAVSKKPVREPKLTKNEYEGASDLEDESDDEDEAMMPEGEEGLGGSDVEGEEGPSVVNEEDVLDLGEEMDEFLKFATETLGLSESQYEKILQERRDRGAFVPGPAKEKKVNVMPSASSSSAANSGAKKKAHFATDEPSPAAATAAGNPPPPRERLRNPNLTDFDSLMEQMEKELAQARKAGGGGDASKSTSSSSAPTDSSAGPAGSSRQSRDPNRIVVDSLSDSEDDDDAGPDPNGDDLSAMDAELSQLLKGLTGGGDEGPMDYNLVKNFLDSFQSQGGFAGPAGNLAGRLGFPLPRDAPSSD</sequence>
<feature type="compositionally biased region" description="Low complexity" evidence="1">
    <location>
        <begin position="750"/>
        <end position="760"/>
    </location>
</feature>
<dbReference type="PANTHER" id="PTHR13060">
    <property type="entry name" value="SGT1 PROTEIN HSGT1 SUPPRESSOR OF GCR2"/>
    <property type="match status" value="1"/>
</dbReference>
<feature type="compositionally biased region" description="Acidic residues" evidence="1">
    <location>
        <begin position="857"/>
        <end position="866"/>
    </location>
</feature>
<feature type="compositionally biased region" description="Acidic residues" evidence="1">
    <location>
        <begin position="683"/>
        <end position="705"/>
    </location>
</feature>
<dbReference type="EMBL" id="PUHQ01000028">
    <property type="protein sequence ID" value="KAG0662279.1"/>
    <property type="molecule type" value="Genomic_DNA"/>
</dbReference>
<dbReference type="GO" id="GO:0005634">
    <property type="term" value="C:nucleus"/>
    <property type="evidence" value="ECO:0007669"/>
    <property type="project" value="TreeGrafter"/>
</dbReference>
<feature type="compositionally biased region" description="Low complexity" evidence="1">
    <location>
        <begin position="770"/>
        <end position="781"/>
    </location>
</feature>
<feature type="region of interest" description="Disordered" evidence="1">
    <location>
        <begin position="915"/>
        <end position="938"/>
    </location>
</feature>
<accession>A0A9P7B6D9</accession>
<dbReference type="Pfam" id="PF07093">
    <property type="entry name" value="SGT1"/>
    <property type="match status" value="1"/>
</dbReference>
<protein>
    <recommendedName>
        <fullName evidence="4">SGT1-domain-containing protein</fullName>
    </recommendedName>
</protein>
<dbReference type="AlphaFoldDB" id="A0A9P7B6D9"/>
<reference evidence="2 3" key="1">
    <citation type="submission" date="2020-11" db="EMBL/GenBank/DDBJ databases">
        <title>Kefir isolates.</title>
        <authorList>
            <person name="Marcisauskas S."/>
            <person name="Kim Y."/>
            <person name="Blasche S."/>
        </authorList>
    </citation>
    <scope>NUCLEOTIDE SEQUENCE [LARGE SCALE GENOMIC DNA]</scope>
    <source>
        <strain evidence="2 3">KR</strain>
    </source>
</reference>
<feature type="region of interest" description="Disordered" evidence="1">
    <location>
        <begin position="610"/>
        <end position="705"/>
    </location>
</feature>
<feature type="compositionally biased region" description="Acidic residues" evidence="1">
    <location>
        <begin position="655"/>
        <end position="676"/>
    </location>
</feature>
<evidence type="ECO:0000256" key="1">
    <source>
        <dbReference type="SAM" id="MobiDB-lite"/>
    </source>
</evidence>
<dbReference type="Proteomes" id="UP000777482">
    <property type="component" value="Unassembled WGS sequence"/>
</dbReference>
<organism evidence="2 3">
    <name type="scientific">Rhodotorula mucilaginosa</name>
    <name type="common">Yeast</name>
    <name type="synonym">Rhodotorula rubra</name>
    <dbReference type="NCBI Taxonomy" id="5537"/>
    <lineage>
        <taxon>Eukaryota</taxon>
        <taxon>Fungi</taxon>
        <taxon>Dikarya</taxon>
        <taxon>Basidiomycota</taxon>
        <taxon>Pucciniomycotina</taxon>
        <taxon>Microbotryomycetes</taxon>
        <taxon>Sporidiobolales</taxon>
        <taxon>Sporidiobolaceae</taxon>
        <taxon>Rhodotorula</taxon>
    </lineage>
</organism>
<dbReference type="OrthoDB" id="27237at2759"/>
<feature type="compositionally biased region" description="Low complexity" evidence="1">
    <location>
        <begin position="821"/>
        <end position="842"/>
    </location>
</feature>
<proteinExistence type="predicted"/>
<gene>
    <name evidence="2" type="ORF">C6P46_003465</name>
</gene>
<evidence type="ECO:0000313" key="2">
    <source>
        <dbReference type="EMBL" id="KAG0662279.1"/>
    </source>
</evidence>
<dbReference type="PANTHER" id="PTHR13060:SF0">
    <property type="entry name" value="PROTEIN ECDYSONELESS HOMOLOG"/>
    <property type="match status" value="1"/>
</dbReference>
<evidence type="ECO:0000313" key="3">
    <source>
        <dbReference type="Proteomes" id="UP000777482"/>
    </source>
</evidence>
<feature type="compositionally biased region" description="Low complexity" evidence="1">
    <location>
        <begin position="615"/>
        <end position="625"/>
    </location>
</feature>